<dbReference type="Proteomes" id="UP000463388">
    <property type="component" value="Unassembled WGS sequence"/>
</dbReference>
<protein>
    <submittedName>
        <fullName evidence="1">Dinitrogenase iron-molybdenum cofactor biosynthesis protein</fullName>
    </submittedName>
</protein>
<name>A0A6N8JSK4_9ACTN</name>
<keyword evidence="2" id="KW-1185">Reference proteome</keyword>
<evidence type="ECO:0000313" key="1">
    <source>
        <dbReference type="EMBL" id="MVX61830.1"/>
    </source>
</evidence>
<reference evidence="1 2" key="1">
    <citation type="submission" date="2019-12" db="EMBL/GenBank/DDBJ databases">
        <title>Microbes associate with the intestines of laboratory mice.</title>
        <authorList>
            <person name="Navarre W."/>
            <person name="Wong E."/>
        </authorList>
    </citation>
    <scope>NUCLEOTIDE SEQUENCE [LARGE SCALE GENOMIC DNA]</scope>
    <source>
        <strain evidence="1 2">NM66_B29</strain>
    </source>
</reference>
<organism evidence="1 2">
    <name type="scientific">Adlercreutzia mucosicola</name>
    <dbReference type="NCBI Taxonomy" id="580026"/>
    <lineage>
        <taxon>Bacteria</taxon>
        <taxon>Bacillati</taxon>
        <taxon>Actinomycetota</taxon>
        <taxon>Coriobacteriia</taxon>
        <taxon>Eggerthellales</taxon>
        <taxon>Eggerthellaceae</taxon>
        <taxon>Adlercreutzia</taxon>
    </lineage>
</organism>
<comment type="caution">
    <text evidence="1">The sequence shown here is derived from an EMBL/GenBank/DDBJ whole genome shotgun (WGS) entry which is preliminary data.</text>
</comment>
<dbReference type="AlphaFoldDB" id="A0A6N8JSK4"/>
<dbReference type="SUPFAM" id="SSF53146">
    <property type="entry name" value="Nitrogenase accessory factor-like"/>
    <property type="match status" value="1"/>
</dbReference>
<sequence>MKIAVACDGLLVAPLTSRCESFTCYAVEHGIIAGCCNVPNMGVTIQESIDILKKMDADVLIARSFGTELDAALEAAGIDRVTLDEESPRLAAESYLHATLMGETGLTGACEASEPLDELDDAFARIEYRLVARSA</sequence>
<accession>A0A6N8JSK4</accession>
<dbReference type="OrthoDB" id="280278at2"/>
<gene>
    <name evidence="1" type="ORF">GKZ27_10285</name>
</gene>
<proteinExistence type="predicted"/>
<dbReference type="EMBL" id="WSRR01000034">
    <property type="protein sequence ID" value="MVX61830.1"/>
    <property type="molecule type" value="Genomic_DNA"/>
</dbReference>
<dbReference type="InterPro" id="IPR036105">
    <property type="entry name" value="DiNase_FeMo-co_biosyn_sf"/>
</dbReference>
<dbReference type="Gene3D" id="3.30.420.130">
    <property type="entry name" value="Dinitrogenase iron-molybdenum cofactor biosynthesis domain"/>
    <property type="match status" value="1"/>
</dbReference>
<evidence type="ECO:0000313" key="2">
    <source>
        <dbReference type="Proteomes" id="UP000463388"/>
    </source>
</evidence>
<dbReference type="RefSeq" id="WP_051191048.1">
    <property type="nucleotide sequence ID" value="NZ_JANJZH010000119.1"/>
</dbReference>